<proteinExistence type="predicted"/>
<dbReference type="Proteomes" id="UP000801492">
    <property type="component" value="Unassembled WGS sequence"/>
</dbReference>
<protein>
    <submittedName>
        <fullName evidence="2">Uncharacterized protein</fullName>
    </submittedName>
</protein>
<feature type="compositionally biased region" description="Basic and acidic residues" evidence="1">
    <location>
        <begin position="102"/>
        <end position="111"/>
    </location>
</feature>
<sequence>MIIGKQEGKRNIKVDDKQLEQIDKFKYLRVIISKEGKLQDKRNERIAKTGKLHNSIKNNLLSGKEVPTNVKAEIEKKIVKPTLTYAWEEKLVRQNIYEAKEIGKREKGDQKRRGRKKCEKQQRKEDVKILATDRKKLKEMWKKTMENSTPI</sequence>
<evidence type="ECO:0000313" key="3">
    <source>
        <dbReference type="Proteomes" id="UP000801492"/>
    </source>
</evidence>
<dbReference type="EMBL" id="VTPC01026906">
    <property type="protein sequence ID" value="KAF2891628.1"/>
    <property type="molecule type" value="Genomic_DNA"/>
</dbReference>
<accession>A0A8K0GAU1</accession>
<dbReference type="AlphaFoldDB" id="A0A8K0GAU1"/>
<evidence type="ECO:0000313" key="2">
    <source>
        <dbReference type="EMBL" id="KAF2891628.1"/>
    </source>
</evidence>
<feature type="region of interest" description="Disordered" evidence="1">
    <location>
        <begin position="102"/>
        <end position="127"/>
    </location>
</feature>
<reference evidence="2" key="1">
    <citation type="submission" date="2019-08" db="EMBL/GenBank/DDBJ databases">
        <title>The genome of the North American firefly Photinus pyralis.</title>
        <authorList>
            <consortium name="Photinus pyralis genome working group"/>
            <person name="Fallon T.R."/>
            <person name="Sander Lower S.E."/>
            <person name="Weng J.-K."/>
        </authorList>
    </citation>
    <scope>NUCLEOTIDE SEQUENCE</scope>
    <source>
        <strain evidence="2">TRF0915ILg1</strain>
        <tissue evidence="2">Whole body</tissue>
    </source>
</reference>
<gene>
    <name evidence="2" type="ORF">ILUMI_14545</name>
</gene>
<comment type="caution">
    <text evidence="2">The sequence shown here is derived from an EMBL/GenBank/DDBJ whole genome shotgun (WGS) entry which is preliminary data.</text>
</comment>
<name>A0A8K0GAU1_IGNLU</name>
<organism evidence="2 3">
    <name type="scientific">Ignelater luminosus</name>
    <name type="common">Cucubano</name>
    <name type="synonym">Pyrophorus luminosus</name>
    <dbReference type="NCBI Taxonomy" id="2038154"/>
    <lineage>
        <taxon>Eukaryota</taxon>
        <taxon>Metazoa</taxon>
        <taxon>Ecdysozoa</taxon>
        <taxon>Arthropoda</taxon>
        <taxon>Hexapoda</taxon>
        <taxon>Insecta</taxon>
        <taxon>Pterygota</taxon>
        <taxon>Neoptera</taxon>
        <taxon>Endopterygota</taxon>
        <taxon>Coleoptera</taxon>
        <taxon>Polyphaga</taxon>
        <taxon>Elateriformia</taxon>
        <taxon>Elateroidea</taxon>
        <taxon>Elateridae</taxon>
        <taxon>Agrypninae</taxon>
        <taxon>Pyrophorini</taxon>
        <taxon>Ignelater</taxon>
    </lineage>
</organism>
<keyword evidence="3" id="KW-1185">Reference proteome</keyword>
<evidence type="ECO:0000256" key="1">
    <source>
        <dbReference type="SAM" id="MobiDB-lite"/>
    </source>
</evidence>
<dbReference type="OrthoDB" id="1293503at2759"/>